<keyword evidence="2" id="KW-0645">Protease</keyword>
<dbReference type="RefSeq" id="WP_369703118.1">
    <property type="nucleotide sequence ID" value="NZ_JBGEWD010000002.1"/>
</dbReference>
<organism evidence="2 3">
    <name type="scientific">Clostridium moutaii</name>
    <dbReference type="NCBI Taxonomy" id="3240932"/>
    <lineage>
        <taxon>Bacteria</taxon>
        <taxon>Bacillati</taxon>
        <taxon>Bacillota</taxon>
        <taxon>Clostridia</taxon>
        <taxon>Eubacteriales</taxon>
        <taxon>Clostridiaceae</taxon>
        <taxon>Clostridium</taxon>
    </lineage>
</organism>
<evidence type="ECO:0000313" key="3">
    <source>
        <dbReference type="Proteomes" id="UP001564657"/>
    </source>
</evidence>
<name>A0ABV4BKB5_9CLOT</name>
<dbReference type="Pfam" id="PF01321">
    <property type="entry name" value="Creatinase_N"/>
    <property type="match status" value="1"/>
</dbReference>
<evidence type="ECO:0000313" key="2">
    <source>
        <dbReference type="EMBL" id="MEY7999229.1"/>
    </source>
</evidence>
<sequence>MLVDRENLIYYTGLTSIECMALVVPASGKCVCITLGIDLPFIKKNCVISNVVGYAFPQSNLGEKLVQVIKEDMGFDSPRVGFSKYFVEFSVFDALHKGLRGMDFVDITDILRVTDTGTELFTEFPKEMIQK</sequence>
<dbReference type="InterPro" id="IPR029149">
    <property type="entry name" value="Creatin/AminoP/Spt16_N"/>
</dbReference>
<reference evidence="2 3" key="1">
    <citation type="submission" date="2024-08" db="EMBL/GenBank/DDBJ databases">
        <title>Clostridium lapicellarii sp. nov., and Clostridium renhuaiense sp. nov., two species isolated from the mud in a fermentation cellar used for producing sauce-flavour Chinese liquors.</title>
        <authorList>
            <person name="Yang F."/>
            <person name="Wang H."/>
            <person name="Chen L.Q."/>
            <person name="Zhou N."/>
            <person name="Lu J.J."/>
            <person name="Pu X.X."/>
            <person name="Wan B."/>
            <person name="Wang L."/>
            <person name="Liu S.J."/>
        </authorList>
    </citation>
    <scope>NUCLEOTIDE SEQUENCE [LARGE SCALE GENOMIC DNA]</scope>
    <source>
        <strain evidence="2 3">MT-5</strain>
    </source>
</reference>
<dbReference type="SUPFAM" id="SSF53092">
    <property type="entry name" value="Creatinase/prolidase N-terminal domain"/>
    <property type="match status" value="1"/>
</dbReference>
<keyword evidence="2" id="KW-0031">Aminopeptidase</keyword>
<evidence type="ECO:0000259" key="1">
    <source>
        <dbReference type="Pfam" id="PF01321"/>
    </source>
</evidence>
<dbReference type="Proteomes" id="UP001564657">
    <property type="component" value="Unassembled WGS sequence"/>
</dbReference>
<dbReference type="Gene3D" id="3.40.350.10">
    <property type="entry name" value="Creatinase/prolidase N-terminal domain"/>
    <property type="match status" value="1"/>
</dbReference>
<accession>A0ABV4BKB5</accession>
<comment type="caution">
    <text evidence="2">The sequence shown here is derived from an EMBL/GenBank/DDBJ whole genome shotgun (WGS) entry which is preliminary data.</text>
</comment>
<keyword evidence="2" id="KW-0378">Hydrolase</keyword>
<dbReference type="GO" id="GO:0004177">
    <property type="term" value="F:aminopeptidase activity"/>
    <property type="evidence" value="ECO:0007669"/>
    <property type="project" value="UniProtKB-KW"/>
</dbReference>
<feature type="domain" description="Creatinase N-terminal" evidence="1">
    <location>
        <begin position="2"/>
        <end position="112"/>
    </location>
</feature>
<proteinExistence type="predicted"/>
<dbReference type="InterPro" id="IPR000587">
    <property type="entry name" value="Creatinase_N"/>
</dbReference>
<gene>
    <name evidence="2" type="ORF">AB8U03_03275</name>
</gene>
<protein>
    <submittedName>
        <fullName evidence="2">Aminopeptidase P family N-terminal domain-containing protein</fullName>
    </submittedName>
</protein>
<keyword evidence="3" id="KW-1185">Reference proteome</keyword>
<dbReference type="EMBL" id="JBGEWD010000002">
    <property type="protein sequence ID" value="MEY7999229.1"/>
    <property type="molecule type" value="Genomic_DNA"/>
</dbReference>